<keyword evidence="1" id="KW-1133">Transmembrane helix</keyword>
<keyword evidence="1" id="KW-0812">Transmembrane</keyword>
<sequence>MAKRQKSFFERLSEINAKHEEKRETPKAKQRKKWMFITLGLLGAAVITSISVPLGISVNKVNFVNPLSDNDVLLKFNNNGKQENLTVGQTLDLIRGTKEKTTQKIEQLYKEAVLFWYNKEVEASKEYQRLWNDSRYSGESERKNIELRSFEEINKDNKNKLADLKNQLISIYGFRNWQKQFDEEIRKKDEYGKSATEDEALEFLNFKSIEDEALRHYKIKLDKNVNLKDIQRVASHDIYKRDKKGNVVAQNGNPEILFKKGEKVFNYFVAQNANNLEEANYAVSNLDNTKIATITTQSFIDNLKSIKPLVQKYFETNELILPTIYKLPGKINPNLSLEWQFDQKEKDALINLAKYTIFNNGDTFEVKSNIDVLKGFKVAKEYFIPASGQSTQDLNKAKSEAESLLEVLTVDTKNLGSTGVTTFASQLTQNPALVVALKNNNLPNVSLSDLFTPAFSSDIKNNINTQLNAIKALKNKNEASSKLESLNRYIDSLFKNLSASEFTSMIKEQFNKHINIKIDNQDLYSYAYNVSDLAGAKLVVTDKGTYLVRNEVISSLNSLFKYLQSDLSSIANSNTSFFKIEDALNSVWTKNVILADTLNNPEFQKYLLTQTNKFSDNKEKYTQADIDALKADNDSILEGIHGEAKTKLISDLSKWLQENLNGNSYNYTVDNGVIKRVLNHNPLQTSNANELNLLTGLVEEITKGAK</sequence>
<dbReference type="Proteomes" id="UP000290985">
    <property type="component" value="Chromosome"/>
</dbReference>
<dbReference type="AlphaFoldDB" id="A0A449B2B3"/>
<protein>
    <recommendedName>
        <fullName evidence="4">Membrane protein P80</fullName>
    </recommendedName>
</protein>
<evidence type="ECO:0000313" key="3">
    <source>
        <dbReference type="Proteomes" id="UP000290985"/>
    </source>
</evidence>
<evidence type="ECO:0008006" key="4">
    <source>
        <dbReference type="Google" id="ProtNLM"/>
    </source>
</evidence>
<organism evidence="2 3">
    <name type="scientific">Mycoplasmopsis citelli</name>
    <dbReference type="NCBI Taxonomy" id="171281"/>
    <lineage>
        <taxon>Bacteria</taxon>
        <taxon>Bacillati</taxon>
        <taxon>Mycoplasmatota</taxon>
        <taxon>Mycoplasmoidales</taxon>
        <taxon>Metamycoplasmataceae</taxon>
        <taxon>Mycoplasmopsis</taxon>
    </lineage>
</organism>
<accession>A0A449B2B3</accession>
<dbReference type="RefSeq" id="WP_129725538.1">
    <property type="nucleotide sequence ID" value="NZ_LR215036.1"/>
</dbReference>
<keyword evidence="1" id="KW-0472">Membrane</keyword>
<feature type="transmembrane region" description="Helical" evidence="1">
    <location>
        <begin position="34"/>
        <end position="56"/>
    </location>
</feature>
<gene>
    <name evidence="2" type="ORF">NCTC10181_00592</name>
</gene>
<evidence type="ECO:0000313" key="2">
    <source>
        <dbReference type="EMBL" id="VEU74732.1"/>
    </source>
</evidence>
<dbReference type="OrthoDB" id="393362at2"/>
<dbReference type="KEGG" id="mcit:NCTC10181_00592"/>
<dbReference type="NCBIfam" id="NF045833">
    <property type="entry name" value="P80_membrane"/>
    <property type="match status" value="1"/>
</dbReference>
<keyword evidence="3" id="KW-1185">Reference proteome</keyword>
<evidence type="ECO:0000256" key="1">
    <source>
        <dbReference type="SAM" id="Phobius"/>
    </source>
</evidence>
<dbReference type="EMBL" id="LR215036">
    <property type="protein sequence ID" value="VEU74732.1"/>
    <property type="molecule type" value="Genomic_DNA"/>
</dbReference>
<reference evidence="2 3" key="1">
    <citation type="submission" date="2019-01" db="EMBL/GenBank/DDBJ databases">
        <authorList>
            <consortium name="Pathogen Informatics"/>
        </authorList>
    </citation>
    <scope>NUCLEOTIDE SEQUENCE [LARGE SCALE GENOMIC DNA]</scope>
    <source>
        <strain evidence="2 3">NCTC10181</strain>
    </source>
</reference>
<name>A0A449B2B3_9BACT</name>
<proteinExistence type="predicted"/>